<dbReference type="PANTHER" id="PTHR12350">
    <property type="entry name" value="HISTONE-LYSINE N-METHYLTRANSFERASE-RELATED"/>
    <property type="match status" value="1"/>
</dbReference>
<feature type="domain" description="Post-SET" evidence="4">
    <location>
        <begin position="104"/>
        <end position="120"/>
    </location>
</feature>
<name>A0A1F6VI53_9BACT</name>
<proteinExistence type="predicted"/>
<dbReference type="Proteomes" id="UP000178059">
    <property type="component" value="Unassembled WGS sequence"/>
</dbReference>
<feature type="domain" description="SET" evidence="3">
    <location>
        <begin position="3"/>
        <end position="96"/>
    </location>
</feature>
<evidence type="ECO:0000313" key="6">
    <source>
        <dbReference type="Proteomes" id="UP000178059"/>
    </source>
</evidence>
<gene>
    <name evidence="5" type="ORF">A2824_02265</name>
</gene>
<keyword evidence="1" id="KW-0808">Transferase</keyword>
<dbReference type="PROSITE" id="PS50280">
    <property type="entry name" value="SET"/>
    <property type="match status" value="1"/>
</dbReference>
<evidence type="ECO:0000259" key="3">
    <source>
        <dbReference type="PROSITE" id="PS50280"/>
    </source>
</evidence>
<dbReference type="InterPro" id="IPR053201">
    <property type="entry name" value="Flavunoidine_N-MTase"/>
</dbReference>
<reference evidence="5 6" key="1">
    <citation type="journal article" date="2016" name="Nat. Commun.">
        <title>Thousands of microbial genomes shed light on interconnected biogeochemical processes in an aquifer system.</title>
        <authorList>
            <person name="Anantharaman K."/>
            <person name="Brown C.T."/>
            <person name="Hug L.A."/>
            <person name="Sharon I."/>
            <person name="Castelle C.J."/>
            <person name="Probst A.J."/>
            <person name="Thomas B.C."/>
            <person name="Singh A."/>
            <person name="Wilkins M.J."/>
            <person name="Karaoz U."/>
            <person name="Brodie E.L."/>
            <person name="Williams K.H."/>
            <person name="Hubbard S.S."/>
            <person name="Banfield J.F."/>
        </authorList>
    </citation>
    <scope>NUCLEOTIDE SEQUENCE [LARGE SCALE GENOMIC DNA]</scope>
</reference>
<evidence type="ECO:0000259" key="4">
    <source>
        <dbReference type="PROSITE" id="PS50868"/>
    </source>
</evidence>
<evidence type="ECO:0000256" key="2">
    <source>
        <dbReference type="ARBA" id="ARBA00022691"/>
    </source>
</evidence>
<dbReference type="PROSITE" id="PS50868">
    <property type="entry name" value="POST_SET"/>
    <property type="match status" value="1"/>
</dbReference>
<dbReference type="GO" id="GO:0016740">
    <property type="term" value="F:transferase activity"/>
    <property type="evidence" value="ECO:0007669"/>
    <property type="project" value="UniProtKB-KW"/>
</dbReference>
<dbReference type="AlphaFoldDB" id="A0A1F6VI53"/>
<dbReference type="PANTHER" id="PTHR12350:SF19">
    <property type="entry name" value="SET DOMAIN-CONTAINING PROTEIN"/>
    <property type="match status" value="1"/>
</dbReference>
<dbReference type="Gene3D" id="2.170.270.10">
    <property type="entry name" value="SET domain"/>
    <property type="match status" value="1"/>
</dbReference>
<protein>
    <recommendedName>
        <fullName evidence="7">SET domain-containing protein</fullName>
    </recommendedName>
</protein>
<dbReference type="InterPro" id="IPR046341">
    <property type="entry name" value="SET_dom_sf"/>
</dbReference>
<evidence type="ECO:0000256" key="1">
    <source>
        <dbReference type="ARBA" id="ARBA00022679"/>
    </source>
</evidence>
<comment type="caution">
    <text evidence="5">The sequence shown here is derived from an EMBL/GenBank/DDBJ whole genome shotgun (WGS) entry which is preliminary data.</text>
</comment>
<dbReference type="Pfam" id="PF00856">
    <property type="entry name" value="SET"/>
    <property type="match status" value="1"/>
</dbReference>
<organism evidence="5 6">
    <name type="scientific">Candidatus Nomurabacteria bacterium RIFCSPHIGHO2_01_FULL_42_16</name>
    <dbReference type="NCBI Taxonomy" id="1801743"/>
    <lineage>
        <taxon>Bacteria</taxon>
        <taxon>Candidatus Nomuraibacteriota</taxon>
    </lineage>
</organism>
<dbReference type="InterPro" id="IPR003616">
    <property type="entry name" value="Post-SET_dom"/>
</dbReference>
<evidence type="ECO:0008006" key="7">
    <source>
        <dbReference type="Google" id="ProtNLM"/>
    </source>
</evidence>
<dbReference type="InterPro" id="IPR001214">
    <property type="entry name" value="SET_dom"/>
</dbReference>
<accession>A0A1F6VI53</accession>
<dbReference type="STRING" id="1801743.A2824_02265"/>
<dbReference type="SMART" id="SM00317">
    <property type="entry name" value="SET"/>
    <property type="match status" value="1"/>
</dbReference>
<dbReference type="SUPFAM" id="SSF82199">
    <property type="entry name" value="SET domain"/>
    <property type="match status" value="1"/>
</dbReference>
<evidence type="ECO:0000313" key="5">
    <source>
        <dbReference type="EMBL" id="OGI69259.1"/>
    </source>
</evidence>
<dbReference type="EMBL" id="MFTT01000029">
    <property type="protein sequence ID" value="OGI69259.1"/>
    <property type="molecule type" value="Genomic_DNA"/>
</dbReference>
<keyword evidence="2" id="KW-0949">S-adenosyl-L-methionine</keyword>
<sequence>MRNNFVVVKINKQKQKGLFADKDFKKGEVIFSLEGEILKEPTKYTIQLSREKHIDDALGQYLNHSCDPNTYISAGEKAVRALRDISKGEELSFDYNLNEYEIATPFKCRCSSPKCRGEIRGSKYTLPPPC</sequence>